<protein>
    <recommendedName>
        <fullName evidence="7">2Fe-2S ferredoxin-type domain-containing protein</fullName>
    </recommendedName>
</protein>
<dbReference type="InterPro" id="IPR001055">
    <property type="entry name" value="Adrenodoxin-like"/>
</dbReference>
<evidence type="ECO:0000313" key="9">
    <source>
        <dbReference type="Proteomes" id="UP000027395"/>
    </source>
</evidence>
<keyword evidence="9" id="KW-1185">Reference proteome</keyword>
<accession>A0A073CNI2</accession>
<reference evidence="8 9" key="1">
    <citation type="journal article" date="2014" name="Appl. Environ. Microbiol.">
        <title>Elucidation of insertion elements encoded on plasmids and in vitro construction of shuttle vectors from the toxic cyanobacterium Planktothrix.</title>
        <authorList>
            <person name="Christiansen G."/>
            <person name="Goesmann A."/>
            <person name="Kurmayer R."/>
        </authorList>
    </citation>
    <scope>NUCLEOTIDE SEQUENCE [LARGE SCALE GENOMIC DNA]</scope>
    <source>
        <strain evidence="8 9">NIVA-CYA 126/8</strain>
    </source>
</reference>
<dbReference type="STRING" id="388467.A19Y_0344"/>
<dbReference type="Gene3D" id="3.10.20.30">
    <property type="match status" value="1"/>
</dbReference>
<dbReference type="eggNOG" id="COG0633">
    <property type="taxonomic scope" value="Bacteria"/>
</dbReference>
<evidence type="ECO:0000313" key="8">
    <source>
        <dbReference type="EMBL" id="KEI65565.1"/>
    </source>
</evidence>
<keyword evidence="5" id="KW-0411">Iron-sulfur</keyword>
<dbReference type="CDD" id="cd00207">
    <property type="entry name" value="fer2"/>
    <property type="match status" value="1"/>
</dbReference>
<comment type="similarity">
    <text evidence="1">Belongs to the adrenodoxin/putidaredoxin family.</text>
</comment>
<dbReference type="InterPro" id="IPR012675">
    <property type="entry name" value="Beta-grasp_dom_sf"/>
</dbReference>
<dbReference type="PANTHER" id="PTHR23426:SF65">
    <property type="entry name" value="FERREDOXIN-2, MITOCHONDRIAL"/>
    <property type="match status" value="1"/>
</dbReference>
<evidence type="ECO:0000256" key="1">
    <source>
        <dbReference type="ARBA" id="ARBA00010914"/>
    </source>
</evidence>
<dbReference type="PROSITE" id="PS51085">
    <property type="entry name" value="2FE2S_FER_2"/>
    <property type="match status" value="1"/>
</dbReference>
<name>A0A073CNI2_PLAA1</name>
<evidence type="ECO:0000256" key="4">
    <source>
        <dbReference type="ARBA" id="ARBA00023004"/>
    </source>
</evidence>
<dbReference type="RefSeq" id="WP_042151530.1">
    <property type="nucleotide sequence ID" value="NZ_CM002803.1"/>
</dbReference>
<dbReference type="PANTHER" id="PTHR23426">
    <property type="entry name" value="FERREDOXIN/ADRENODOXIN"/>
    <property type="match status" value="1"/>
</dbReference>
<dbReference type="Proteomes" id="UP000027395">
    <property type="component" value="Chromosome"/>
</dbReference>
<proteinExistence type="inferred from homology"/>
<comment type="cofactor">
    <cofactor evidence="6">
        <name>[2Fe-2S] cluster</name>
        <dbReference type="ChEBI" id="CHEBI:190135"/>
    </cofactor>
</comment>
<keyword evidence="3" id="KW-0479">Metal-binding</keyword>
<dbReference type="GO" id="GO:0046872">
    <property type="term" value="F:metal ion binding"/>
    <property type="evidence" value="ECO:0007669"/>
    <property type="project" value="UniProtKB-KW"/>
</dbReference>
<sequence length="110" mass="12138">MVQIQAQGKTISCDRGANLRKVLLENGIDLYNGQASVINCHGFGTCGTCCVEIEGEVSEPQWKEKTRLSLPPHSSDKQRRLACQVQVLGDIKVKKYDGFWGQGSQTAWTP</sequence>
<dbReference type="Pfam" id="PF00111">
    <property type="entry name" value="Fer2"/>
    <property type="match status" value="1"/>
</dbReference>
<dbReference type="InterPro" id="IPR036010">
    <property type="entry name" value="2Fe-2S_ferredoxin-like_sf"/>
</dbReference>
<dbReference type="HOGENOM" id="CLU_082632_10_2_3"/>
<feature type="domain" description="2Fe-2S ferredoxin-type" evidence="7">
    <location>
        <begin position="1"/>
        <end position="99"/>
    </location>
</feature>
<dbReference type="EMBL" id="CM002803">
    <property type="protein sequence ID" value="KEI65565.1"/>
    <property type="molecule type" value="Genomic_DNA"/>
</dbReference>
<dbReference type="AlphaFoldDB" id="A0A073CNI2"/>
<gene>
    <name evidence="8" type="ORF">A19Y_0344</name>
</gene>
<evidence type="ECO:0000259" key="7">
    <source>
        <dbReference type="PROSITE" id="PS51085"/>
    </source>
</evidence>
<dbReference type="GO" id="GO:0009055">
    <property type="term" value="F:electron transfer activity"/>
    <property type="evidence" value="ECO:0007669"/>
    <property type="project" value="TreeGrafter"/>
</dbReference>
<organism evidence="8 9">
    <name type="scientific">Planktothrix agardhii (strain NIVA-CYA 126/8)</name>
    <dbReference type="NCBI Taxonomy" id="388467"/>
    <lineage>
        <taxon>Bacteria</taxon>
        <taxon>Bacillati</taxon>
        <taxon>Cyanobacteriota</taxon>
        <taxon>Cyanophyceae</taxon>
        <taxon>Oscillatoriophycideae</taxon>
        <taxon>Oscillatoriales</taxon>
        <taxon>Microcoleaceae</taxon>
        <taxon>Planktothrix</taxon>
    </lineage>
</organism>
<dbReference type="InterPro" id="IPR001041">
    <property type="entry name" value="2Fe-2S_ferredoxin-type"/>
</dbReference>
<evidence type="ECO:0000256" key="6">
    <source>
        <dbReference type="ARBA" id="ARBA00034078"/>
    </source>
</evidence>
<evidence type="ECO:0000256" key="5">
    <source>
        <dbReference type="ARBA" id="ARBA00023014"/>
    </source>
</evidence>
<dbReference type="PATRIC" id="fig|388467.6.peg.295"/>
<dbReference type="SUPFAM" id="SSF54292">
    <property type="entry name" value="2Fe-2S ferredoxin-like"/>
    <property type="match status" value="1"/>
</dbReference>
<keyword evidence="4" id="KW-0408">Iron</keyword>
<dbReference type="GO" id="GO:0051537">
    <property type="term" value="F:2 iron, 2 sulfur cluster binding"/>
    <property type="evidence" value="ECO:0007669"/>
    <property type="project" value="UniProtKB-KW"/>
</dbReference>
<dbReference type="GO" id="GO:0140647">
    <property type="term" value="P:P450-containing electron transport chain"/>
    <property type="evidence" value="ECO:0007669"/>
    <property type="project" value="InterPro"/>
</dbReference>
<evidence type="ECO:0000256" key="3">
    <source>
        <dbReference type="ARBA" id="ARBA00022723"/>
    </source>
</evidence>
<dbReference type="GeneID" id="77286626"/>
<keyword evidence="2" id="KW-0001">2Fe-2S</keyword>
<evidence type="ECO:0000256" key="2">
    <source>
        <dbReference type="ARBA" id="ARBA00022714"/>
    </source>
</evidence>